<comment type="caution">
    <text evidence="2">The sequence shown here is derived from an EMBL/GenBank/DDBJ whole genome shotgun (WGS) entry which is preliminary data.</text>
</comment>
<gene>
    <name evidence="2" type="ORF">GCM10017783_05370</name>
</gene>
<organism evidence="2 3">
    <name type="scientific">Deinococcus piscis</name>
    <dbReference type="NCBI Taxonomy" id="394230"/>
    <lineage>
        <taxon>Bacteria</taxon>
        <taxon>Thermotogati</taxon>
        <taxon>Deinococcota</taxon>
        <taxon>Deinococci</taxon>
        <taxon>Deinococcales</taxon>
        <taxon>Deinococcaceae</taxon>
        <taxon>Deinococcus</taxon>
    </lineage>
</organism>
<keyword evidence="3" id="KW-1185">Reference proteome</keyword>
<evidence type="ECO:0000313" key="2">
    <source>
        <dbReference type="EMBL" id="GHF96421.1"/>
    </source>
</evidence>
<dbReference type="Proteomes" id="UP000632154">
    <property type="component" value="Unassembled WGS sequence"/>
</dbReference>
<reference evidence="3" key="1">
    <citation type="journal article" date="2019" name="Int. J. Syst. Evol. Microbiol.">
        <title>The Global Catalogue of Microorganisms (GCM) 10K type strain sequencing project: providing services to taxonomists for standard genome sequencing and annotation.</title>
        <authorList>
            <consortium name="The Broad Institute Genomics Platform"/>
            <consortium name="The Broad Institute Genome Sequencing Center for Infectious Disease"/>
            <person name="Wu L."/>
            <person name="Ma J."/>
        </authorList>
    </citation>
    <scope>NUCLEOTIDE SEQUENCE [LARGE SCALE GENOMIC DNA]</scope>
    <source>
        <strain evidence="3">CGMCC 1.18439</strain>
    </source>
</reference>
<evidence type="ECO:0000256" key="1">
    <source>
        <dbReference type="SAM" id="MobiDB-lite"/>
    </source>
</evidence>
<feature type="compositionally biased region" description="Basic and acidic residues" evidence="1">
    <location>
        <begin position="60"/>
        <end position="73"/>
    </location>
</feature>
<evidence type="ECO:0000313" key="3">
    <source>
        <dbReference type="Proteomes" id="UP000632154"/>
    </source>
</evidence>
<feature type="compositionally biased region" description="Gly residues" evidence="1">
    <location>
        <begin position="88"/>
        <end position="105"/>
    </location>
</feature>
<sequence>MTPDTNGPDTNDMDINIGEDVQVDDTRPEILGEKLENEDILRGNTAEEMSNPNDEPGFGDGRRGGWDGEDRQGDPNSLTGSDLEGEVKGGAGTGTGGGIDGGPQG</sequence>
<name>A0ABQ3K1X1_9DEIO</name>
<proteinExistence type="predicted"/>
<dbReference type="EMBL" id="BNAL01000004">
    <property type="protein sequence ID" value="GHF96421.1"/>
    <property type="molecule type" value="Genomic_DNA"/>
</dbReference>
<dbReference type="RefSeq" id="WP_189642138.1">
    <property type="nucleotide sequence ID" value="NZ_BNAL01000004.1"/>
</dbReference>
<protein>
    <submittedName>
        <fullName evidence="2">Uncharacterized protein</fullName>
    </submittedName>
</protein>
<accession>A0ABQ3K1X1</accession>
<feature type="compositionally biased region" description="Basic and acidic residues" evidence="1">
    <location>
        <begin position="24"/>
        <end position="41"/>
    </location>
</feature>
<feature type="region of interest" description="Disordered" evidence="1">
    <location>
        <begin position="1"/>
        <end position="105"/>
    </location>
</feature>